<proteinExistence type="predicted"/>
<evidence type="ECO:0000256" key="5">
    <source>
        <dbReference type="SAM" id="Phobius"/>
    </source>
</evidence>
<evidence type="ECO:0000256" key="2">
    <source>
        <dbReference type="ARBA" id="ARBA00022692"/>
    </source>
</evidence>
<accession>A0AAN8PW01</accession>
<dbReference type="GO" id="GO:0016020">
    <property type="term" value="C:membrane"/>
    <property type="evidence" value="ECO:0007669"/>
    <property type="project" value="UniProtKB-SubCell"/>
</dbReference>
<keyword evidence="8" id="KW-1185">Reference proteome</keyword>
<feature type="transmembrane region" description="Helical" evidence="5">
    <location>
        <begin position="122"/>
        <end position="142"/>
    </location>
</feature>
<name>A0AAN8PW01_PATCE</name>
<sequence length="614" mass="70377">MTYMNAASTFAIKLLEPITSAVAQSLFQETLIPLSSLISLPLIIYGSLLFTGSPLGGIEISLGTLLAFMSNIILAARNIAILTEHKRNSGSRLRNWQGGFLYVVSALFALDIAERTGVVPKFTALLVLLLVGSGLFHVMYSYISTHIILKTMTVLNHSILNICKRLLVVILLYAVGRRRASCRNWLGLVMCSVGLVVHVLNKFTKRDDKMEQVSNKRKGLVNTIKYYMIALLLFGSITIAPISYVNRPVIVFNYTLHNPTYLEMKAYDKYSPLLQSSHEIIKEAQRIHYDLFTELLKPYKNVMLFDIALHENKGDSAITMGEMMLLQRLNKTLIYYCDFDRCRDLQDALSIVKDYSPQNLAIVLQGGGNLVGWTANDILREKLLNAFRGFQFFLFPQGIFMFGGENHLKYCENLYRRETNLTMILRDRNTMRLARKHFAGQPKLIMAPDMAFQIGPVRRFIKPFYDILWIRRRDLEKIDDQIPSLPADLQIRIEDWLSWPTTQSNIDMENFYLMAYNGLTFLQRGRVVITDRLHGHILSTLLDIPHVILNNKWNKVSNYHNTWTKGLRNTRVANNGSHAIELARQLLIEYSDVLPDKVPFMTVNDLINSDHPFW</sequence>
<organism evidence="7 8">
    <name type="scientific">Patella caerulea</name>
    <name type="common">Rayed Mediterranean limpet</name>
    <dbReference type="NCBI Taxonomy" id="87958"/>
    <lineage>
        <taxon>Eukaryota</taxon>
        <taxon>Metazoa</taxon>
        <taxon>Spiralia</taxon>
        <taxon>Lophotrochozoa</taxon>
        <taxon>Mollusca</taxon>
        <taxon>Gastropoda</taxon>
        <taxon>Patellogastropoda</taxon>
        <taxon>Patelloidea</taxon>
        <taxon>Patellidae</taxon>
        <taxon>Patella</taxon>
    </lineage>
</organism>
<dbReference type="PANTHER" id="PTHR11132">
    <property type="entry name" value="SOLUTE CARRIER FAMILY 35"/>
    <property type="match status" value="1"/>
</dbReference>
<reference evidence="7 8" key="1">
    <citation type="submission" date="2024-01" db="EMBL/GenBank/DDBJ databases">
        <title>The genome of the rayed Mediterranean limpet Patella caerulea (Linnaeus, 1758).</title>
        <authorList>
            <person name="Anh-Thu Weber A."/>
            <person name="Halstead-Nussloch G."/>
        </authorList>
    </citation>
    <scope>NUCLEOTIDE SEQUENCE [LARGE SCALE GENOMIC DNA]</scope>
    <source>
        <strain evidence="7">AATW-2023a</strain>
        <tissue evidence="7">Whole specimen</tissue>
    </source>
</reference>
<dbReference type="InterPro" id="IPR007345">
    <property type="entry name" value="Polysacch_pyruvyl_Trfase"/>
</dbReference>
<dbReference type="InterPro" id="IPR050186">
    <property type="entry name" value="TPT_transporter"/>
</dbReference>
<evidence type="ECO:0000259" key="6">
    <source>
        <dbReference type="Pfam" id="PF04230"/>
    </source>
</evidence>
<protein>
    <recommendedName>
        <fullName evidence="6">Polysaccharide pyruvyl transferase domain-containing protein</fullName>
    </recommendedName>
</protein>
<keyword evidence="4 5" id="KW-0472">Membrane</keyword>
<feature type="transmembrane region" description="Helical" evidence="5">
    <location>
        <begin position="185"/>
        <end position="203"/>
    </location>
</feature>
<evidence type="ECO:0000256" key="4">
    <source>
        <dbReference type="ARBA" id="ARBA00023136"/>
    </source>
</evidence>
<feature type="transmembrane region" description="Helical" evidence="5">
    <location>
        <begin position="62"/>
        <end position="81"/>
    </location>
</feature>
<dbReference type="Proteomes" id="UP001347796">
    <property type="component" value="Unassembled WGS sequence"/>
</dbReference>
<dbReference type="EMBL" id="JAZGQO010000005">
    <property type="protein sequence ID" value="KAK6187077.1"/>
    <property type="molecule type" value="Genomic_DNA"/>
</dbReference>
<feature type="transmembrane region" description="Helical" evidence="5">
    <location>
        <begin position="93"/>
        <end position="110"/>
    </location>
</feature>
<comment type="subcellular location">
    <subcellularLocation>
        <location evidence="1">Membrane</location>
        <topology evidence="1">Multi-pass membrane protein</topology>
    </subcellularLocation>
</comment>
<feature type="transmembrane region" description="Helical" evidence="5">
    <location>
        <begin position="154"/>
        <end position="173"/>
    </location>
</feature>
<keyword evidence="3 5" id="KW-1133">Transmembrane helix</keyword>
<evidence type="ECO:0000256" key="1">
    <source>
        <dbReference type="ARBA" id="ARBA00004141"/>
    </source>
</evidence>
<feature type="domain" description="Polysaccharide pyruvyl transferase" evidence="6">
    <location>
        <begin position="312"/>
        <end position="551"/>
    </location>
</feature>
<comment type="caution">
    <text evidence="7">The sequence shown here is derived from an EMBL/GenBank/DDBJ whole genome shotgun (WGS) entry which is preliminary data.</text>
</comment>
<evidence type="ECO:0000313" key="7">
    <source>
        <dbReference type="EMBL" id="KAK6187077.1"/>
    </source>
</evidence>
<evidence type="ECO:0000256" key="3">
    <source>
        <dbReference type="ARBA" id="ARBA00022989"/>
    </source>
</evidence>
<evidence type="ECO:0000313" key="8">
    <source>
        <dbReference type="Proteomes" id="UP001347796"/>
    </source>
</evidence>
<gene>
    <name evidence="7" type="ORF">SNE40_006325</name>
</gene>
<feature type="transmembrane region" description="Helical" evidence="5">
    <location>
        <begin position="31"/>
        <end position="50"/>
    </location>
</feature>
<dbReference type="AlphaFoldDB" id="A0AAN8PW01"/>
<dbReference type="Pfam" id="PF04230">
    <property type="entry name" value="PS_pyruv_trans"/>
    <property type="match status" value="1"/>
</dbReference>
<feature type="transmembrane region" description="Helical" evidence="5">
    <location>
        <begin position="224"/>
        <end position="244"/>
    </location>
</feature>
<keyword evidence="2 5" id="KW-0812">Transmembrane</keyword>